<protein>
    <submittedName>
        <fullName evidence="2">Uncharacterized protein</fullName>
    </submittedName>
</protein>
<feature type="region of interest" description="Disordered" evidence="1">
    <location>
        <begin position="163"/>
        <end position="185"/>
    </location>
</feature>
<gene>
    <name evidence="2" type="ORF">CBM2589_B10083</name>
</gene>
<dbReference type="Proteomes" id="UP000256297">
    <property type="component" value="Chromosome CBM2589_b"/>
</dbReference>
<dbReference type="EMBL" id="OFSP01000001">
    <property type="protein sequence ID" value="SOY39802.1"/>
    <property type="molecule type" value="Genomic_DNA"/>
</dbReference>
<evidence type="ECO:0000313" key="2">
    <source>
        <dbReference type="EMBL" id="SOY39802.1"/>
    </source>
</evidence>
<evidence type="ECO:0000256" key="1">
    <source>
        <dbReference type="SAM" id="MobiDB-lite"/>
    </source>
</evidence>
<reference evidence="2" key="1">
    <citation type="submission" date="2018-01" db="EMBL/GenBank/DDBJ databases">
        <authorList>
            <person name="Clerissi C."/>
        </authorList>
    </citation>
    <scope>NUCLEOTIDE SEQUENCE</scope>
    <source>
        <strain evidence="2">Cupriavidus taiwanensis STM 3521</strain>
    </source>
</reference>
<organism evidence="2">
    <name type="scientific">Cupriavidus taiwanensis</name>
    <dbReference type="NCBI Taxonomy" id="164546"/>
    <lineage>
        <taxon>Bacteria</taxon>
        <taxon>Pseudomonadati</taxon>
        <taxon>Pseudomonadota</taxon>
        <taxon>Betaproteobacteria</taxon>
        <taxon>Burkholderiales</taxon>
        <taxon>Burkholderiaceae</taxon>
        <taxon>Cupriavidus</taxon>
    </lineage>
</organism>
<comment type="caution">
    <text evidence="2">The sequence shown here is derived from an EMBL/GenBank/DDBJ whole genome shotgun (WGS) entry which is preliminary data.</text>
</comment>
<dbReference type="AlphaFoldDB" id="A0A375B802"/>
<sequence>MAPRQASTASRPPAPAGPCRRSPRTSISRTCCSISRSEPGGSGSGPEGGIALFRFFLWAIGLAASPPRGYRIARFPARLPVLRLGRPRHASTHRGEGRNHACRNHVCRNLRGRVQSAIEGAIDQAIAQGRHAGRAGARRHRRLEFRAVARQLLSGEIAAVARAGLRQPPPERDRNQQHLSRHAEAHLLCEVARRDPR</sequence>
<feature type="compositionally biased region" description="Polar residues" evidence="1">
    <location>
        <begin position="1"/>
        <end position="10"/>
    </location>
</feature>
<feature type="compositionally biased region" description="Basic and acidic residues" evidence="1">
    <location>
        <begin position="169"/>
        <end position="185"/>
    </location>
</feature>
<name>A0A375B802_9BURK</name>
<feature type="compositionally biased region" description="Low complexity" evidence="1">
    <location>
        <begin position="24"/>
        <end position="39"/>
    </location>
</feature>
<proteinExistence type="predicted"/>
<feature type="region of interest" description="Disordered" evidence="1">
    <location>
        <begin position="1"/>
        <end position="44"/>
    </location>
</feature>
<accession>A0A375B802</accession>